<gene>
    <name evidence="1" type="ORF">E2C01_032374</name>
</gene>
<evidence type="ECO:0000313" key="1">
    <source>
        <dbReference type="EMBL" id="MPC38858.1"/>
    </source>
</evidence>
<accession>A0A5B7F0S3</accession>
<organism evidence="1 2">
    <name type="scientific">Portunus trituberculatus</name>
    <name type="common">Swimming crab</name>
    <name type="synonym">Neptunus trituberculatus</name>
    <dbReference type="NCBI Taxonomy" id="210409"/>
    <lineage>
        <taxon>Eukaryota</taxon>
        <taxon>Metazoa</taxon>
        <taxon>Ecdysozoa</taxon>
        <taxon>Arthropoda</taxon>
        <taxon>Crustacea</taxon>
        <taxon>Multicrustacea</taxon>
        <taxon>Malacostraca</taxon>
        <taxon>Eumalacostraca</taxon>
        <taxon>Eucarida</taxon>
        <taxon>Decapoda</taxon>
        <taxon>Pleocyemata</taxon>
        <taxon>Brachyura</taxon>
        <taxon>Eubrachyura</taxon>
        <taxon>Portunoidea</taxon>
        <taxon>Portunidae</taxon>
        <taxon>Portuninae</taxon>
        <taxon>Portunus</taxon>
    </lineage>
</organism>
<dbReference type="AlphaFoldDB" id="A0A5B7F0S3"/>
<reference evidence="1 2" key="1">
    <citation type="submission" date="2019-05" db="EMBL/GenBank/DDBJ databases">
        <title>Another draft genome of Portunus trituberculatus and its Hox gene families provides insights of decapod evolution.</title>
        <authorList>
            <person name="Jeong J.-H."/>
            <person name="Song I."/>
            <person name="Kim S."/>
            <person name="Choi T."/>
            <person name="Kim D."/>
            <person name="Ryu S."/>
            <person name="Kim W."/>
        </authorList>
    </citation>
    <scope>NUCLEOTIDE SEQUENCE [LARGE SCALE GENOMIC DNA]</scope>
    <source>
        <tissue evidence="1">Muscle</tissue>
    </source>
</reference>
<protein>
    <submittedName>
        <fullName evidence="1">Uncharacterized protein</fullName>
    </submittedName>
</protein>
<sequence length="72" mass="8133">MFQNVDLYCPMLVLRAGLRAPHPPTVIVAAHNAARLLINEDLFCQQDAPTSKLIDYKNIFSTFPSPSPFRLF</sequence>
<name>A0A5B7F0S3_PORTR</name>
<comment type="caution">
    <text evidence="1">The sequence shown here is derived from an EMBL/GenBank/DDBJ whole genome shotgun (WGS) entry which is preliminary data.</text>
</comment>
<evidence type="ECO:0000313" key="2">
    <source>
        <dbReference type="Proteomes" id="UP000324222"/>
    </source>
</evidence>
<proteinExistence type="predicted"/>
<keyword evidence="2" id="KW-1185">Reference proteome</keyword>
<dbReference type="EMBL" id="VSRR010004191">
    <property type="protein sequence ID" value="MPC38858.1"/>
    <property type="molecule type" value="Genomic_DNA"/>
</dbReference>
<dbReference type="Proteomes" id="UP000324222">
    <property type="component" value="Unassembled WGS sequence"/>
</dbReference>